<dbReference type="Pfam" id="PF13445">
    <property type="entry name" value="zf-RING_UBOX"/>
    <property type="match status" value="1"/>
</dbReference>
<dbReference type="AlphaFoldDB" id="A0A8C4Q6U9"/>
<dbReference type="InterPro" id="IPR013083">
    <property type="entry name" value="Znf_RING/FYVE/PHD"/>
</dbReference>
<proteinExistence type="predicted"/>
<keyword evidence="3" id="KW-0862">Zinc</keyword>
<keyword evidence="7" id="KW-1185">Reference proteome</keyword>
<dbReference type="Ensembl" id="ENSEBUT00000011503.1">
    <property type="protein sequence ID" value="ENSEBUP00000010945.1"/>
    <property type="gene ID" value="ENSEBUG00000007033.1"/>
</dbReference>
<name>A0A8C4Q6U9_EPTBU</name>
<organism evidence="6 7">
    <name type="scientific">Eptatretus burgeri</name>
    <name type="common">Inshore hagfish</name>
    <dbReference type="NCBI Taxonomy" id="7764"/>
    <lineage>
        <taxon>Eukaryota</taxon>
        <taxon>Metazoa</taxon>
        <taxon>Chordata</taxon>
        <taxon>Craniata</taxon>
        <taxon>Vertebrata</taxon>
        <taxon>Cyclostomata</taxon>
        <taxon>Myxini</taxon>
        <taxon>Myxiniformes</taxon>
        <taxon>Myxinidae</taxon>
        <taxon>Eptatretinae</taxon>
        <taxon>Eptatretus</taxon>
    </lineage>
</organism>
<dbReference type="PROSITE" id="PS50089">
    <property type="entry name" value="ZF_RING_2"/>
    <property type="match status" value="1"/>
</dbReference>
<reference evidence="6" key="1">
    <citation type="submission" date="2025-05" db="UniProtKB">
        <authorList>
            <consortium name="Ensembl"/>
        </authorList>
    </citation>
    <scope>IDENTIFICATION</scope>
</reference>
<dbReference type="GO" id="GO:0008270">
    <property type="term" value="F:zinc ion binding"/>
    <property type="evidence" value="ECO:0007669"/>
    <property type="project" value="UniProtKB-KW"/>
</dbReference>
<dbReference type="InterPro" id="IPR027370">
    <property type="entry name" value="Znf-RING_euk"/>
</dbReference>
<feature type="domain" description="RING-type" evidence="5">
    <location>
        <begin position="48"/>
        <end position="88"/>
    </location>
</feature>
<dbReference type="SMART" id="SM00184">
    <property type="entry name" value="RING"/>
    <property type="match status" value="1"/>
</dbReference>
<dbReference type="PANTHER" id="PTHR25465">
    <property type="entry name" value="B-BOX DOMAIN CONTAINING"/>
    <property type="match status" value="1"/>
</dbReference>
<dbReference type="Gene3D" id="3.30.40.10">
    <property type="entry name" value="Zinc/RING finger domain, C3HC4 (zinc finger)"/>
    <property type="match status" value="1"/>
</dbReference>
<dbReference type="InterPro" id="IPR017907">
    <property type="entry name" value="Znf_RING_CS"/>
</dbReference>
<dbReference type="SUPFAM" id="SSF49899">
    <property type="entry name" value="Concanavalin A-like lectins/glucanases"/>
    <property type="match status" value="1"/>
</dbReference>
<evidence type="ECO:0000313" key="6">
    <source>
        <dbReference type="Ensembl" id="ENSEBUP00000010945.1"/>
    </source>
</evidence>
<dbReference type="InterPro" id="IPR043136">
    <property type="entry name" value="B30.2/SPRY_sf"/>
</dbReference>
<evidence type="ECO:0000256" key="2">
    <source>
        <dbReference type="ARBA" id="ARBA00022771"/>
    </source>
</evidence>
<dbReference type="InterPro" id="IPR013320">
    <property type="entry name" value="ConA-like_dom_sf"/>
</dbReference>
<keyword evidence="2 4" id="KW-0863">Zinc-finger</keyword>
<sequence length="222" mass="24616">MKLKRGTFLRVMDHVSRITWSSESRLEIMSRPALSDSEYQELAREFSCSLCVEFFNDPVTSCCGHTFCRVCLDRVSQSARAAKCPICRKTLNSNVRLCRNVLLVNVMTLLGFNNADGTDSPDGNRNVVVTGAAAMGAAATSAVVMSPVVMSPVAMDTVNAILMEWLSTSAVWISTIQQLRRLYGCNVFLDINSVSPHLKLCDDDRTAEVTTKRQTYPEHPDR</sequence>
<evidence type="ECO:0000256" key="4">
    <source>
        <dbReference type="PROSITE-ProRule" id="PRU00175"/>
    </source>
</evidence>
<evidence type="ECO:0000256" key="3">
    <source>
        <dbReference type="ARBA" id="ARBA00022833"/>
    </source>
</evidence>
<dbReference type="PROSITE" id="PS00518">
    <property type="entry name" value="ZF_RING_1"/>
    <property type="match status" value="1"/>
</dbReference>
<accession>A0A8C4Q6U9</accession>
<protein>
    <recommendedName>
        <fullName evidence="5">RING-type domain-containing protein</fullName>
    </recommendedName>
</protein>
<evidence type="ECO:0000313" key="7">
    <source>
        <dbReference type="Proteomes" id="UP000694388"/>
    </source>
</evidence>
<dbReference type="Proteomes" id="UP000694388">
    <property type="component" value="Unplaced"/>
</dbReference>
<evidence type="ECO:0000259" key="5">
    <source>
        <dbReference type="PROSITE" id="PS50089"/>
    </source>
</evidence>
<dbReference type="InterPro" id="IPR051051">
    <property type="entry name" value="E3_ubiq-ligase_TRIM/RNF"/>
</dbReference>
<dbReference type="SUPFAM" id="SSF57850">
    <property type="entry name" value="RING/U-box"/>
    <property type="match status" value="1"/>
</dbReference>
<dbReference type="PANTHER" id="PTHR25465:SF41">
    <property type="entry name" value="E3 UBIQUITIN-PROTEIN LIGASE RNF135"/>
    <property type="match status" value="1"/>
</dbReference>
<dbReference type="InterPro" id="IPR001841">
    <property type="entry name" value="Znf_RING"/>
</dbReference>
<evidence type="ECO:0000256" key="1">
    <source>
        <dbReference type="ARBA" id="ARBA00022723"/>
    </source>
</evidence>
<dbReference type="Ensembl" id="ENSEBUT00000011494.1">
    <property type="protein sequence ID" value="ENSEBUP00000010936.1"/>
    <property type="gene ID" value="ENSEBUG00000007033.1"/>
</dbReference>
<dbReference type="Gene3D" id="2.60.120.920">
    <property type="match status" value="1"/>
</dbReference>
<keyword evidence="1" id="KW-0479">Metal-binding</keyword>